<keyword evidence="2" id="KW-1185">Reference proteome</keyword>
<reference evidence="1 2" key="1">
    <citation type="submission" date="2022-01" db="EMBL/GenBank/DDBJ databases">
        <authorList>
            <person name="Xiong W."/>
            <person name="Schranz E."/>
        </authorList>
    </citation>
    <scope>NUCLEOTIDE SEQUENCE [LARGE SCALE GENOMIC DNA]</scope>
</reference>
<name>A0AAU9LLX7_9ASTR</name>
<evidence type="ECO:0000313" key="2">
    <source>
        <dbReference type="Proteomes" id="UP001157418"/>
    </source>
</evidence>
<organism evidence="1 2">
    <name type="scientific">Lactuca virosa</name>
    <dbReference type="NCBI Taxonomy" id="75947"/>
    <lineage>
        <taxon>Eukaryota</taxon>
        <taxon>Viridiplantae</taxon>
        <taxon>Streptophyta</taxon>
        <taxon>Embryophyta</taxon>
        <taxon>Tracheophyta</taxon>
        <taxon>Spermatophyta</taxon>
        <taxon>Magnoliopsida</taxon>
        <taxon>eudicotyledons</taxon>
        <taxon>Gunneridae</taxon>
        <taxon>Pentapetalae</taxon>
        <taxon>asterids</taxon>
        <taxon>campanulids</taxon>
        <taxon>Asterales</taxon>
        <taxon>Asteraceae</taxon>
        <taxon>Cichorioideae</taxon>
        <taxon>Cichorieae</taxon>
        <taxon>Lactucinae</taxon>
        <taxon>Lactuca</taxon>
    </lineage>
</organism>
<protein>
    <recommendedName>
        <fullName evidence="3">Pectin acetylesterase</fullName>
    </recommendedName>
</protein>
<dbReference type="AlphaFoldDB" id="A0AAU9LLX7"/>
<proteinExistence type="predicted"/>
<evidence type="ECO:0008006" key="3">
    <source>
        <dbReference type="Google" id="ProtNLM"/>
    </source>
</evidence>
<comment type="caution">
    <text evidence="1">The sequence shown here is derived from an EMBL/GenBank/DDBJ whole genome shotgun (WGS) entry which is preliminary data.</text>
</comment>
<dbReference type="Gene3D" id="2.160.20.10">
    <property type="entry name" value="Single-stranded right-handed beta-helix, Pectin lyase-like"/>
    <property type="match status" value="1"/>
</dbReference>
<accession>A0AAU9LLX7</accession>
<gene>
    <name evidence="1" type="ORF">LVIROSA_LOCUS3211</name>
</gene>
<dbReference type="EMBL" id="CAKMRJ010000001">
    <property type="protein sequence ID" value="CAH1415357.1"/>
    <property type="molecule type" value="Genomic_DNA"/>
</dbReference>
<dbReference type="InterPro" id="IPR012334">
    <property type="entry name" value="Pectin_lyas_fold"/>
</dbReference>
<sequence length="117" mass="13304">MDMNVDLLSKPIFESFIRYSPTPSHPTSPHLTPPVIYSQKENNFFDSLDMLEDKSLKIEDDSDLPSWSGDERGVRVLMNVHSFGAVGDGVFDDTKAFGDAWKEAYFTDCIHRKQCNI</sequence>
<dbReference type="Proteomes" id="UP001157418">
    <property type="component" value="Unassembled WGS sequence"/>
</dbReference>
<dbReference type="InterPro" id="IPR011050">
    <property type="entry name" value="Pectin_lyase_fold/virulence"/>
</dbReference>
<dbReference type="SUPFAM" id="SSF51126">
    <property type="entry name" value="Pectin lyase-like"/>
    <property type="match status" value="1"/>
</dbReference>
<evidence type="ECO:0000313" key="1">
    <source>
        <dbReference type="EMBL" id="CAH1415357.1"/>
    </source>
</evidence>